<dbReference type="PRINTS" id="PR00607">
    <property type="entry name" value="CYTCHROMECIE"/>
</dbReference>
<dbReference type="eggNOG" id="COG3245">
    <property type="taxonomic scope" value="Bacteria"/>
</dbReference>
<evidence type="ECO:0000256" key="6">
    <source>
        <dbReference type="PROSITE-ProRule" id="PRU00433"/>
    </source>
</evidence>
<dbReference type="KEGG" id="ant:Arnit_1817"/>
<evidence type="ECO:0000256" key="5">
    <source>
        <dbReference type="ARBA" id="ARBA00023004"/>
    </source>
</evidence>
<dbReference type="InterPro" id="IPR036909">
    <property type="entry name" value="Cyt_c-like_dom_sf"/>
</dbReference>
<reference evidence="8 9" key="1">
    <citation type="journal article" date="2010" name="Stand. Genomic Sci.">
        <title>Complete genome sequence of Arcobacter nitrofigilis type strain (CI).</title>
        <authorList>
            <person name="Pati A."/>
            <person name="Gronow S."/>
            <person name="Lapidus A."/>
            <person name="Copeland A."/>
            <person name="Glavina Del Rio T."/>
            <person name="Nolan M."/>
            <person name="Lucas S."/>
            <person name="Tice H."/>
            <person name="Cheng J.F."/>
            <person name="Han C."/>
            <person name="Chertkov O."/>
            <person name="Bruce D."/>
            <person name="Tapia R."/>
            <person name="Goodwin L."/>
            <person name="Pitluck S."/>
            <person name="Liolios K."/>
            <person name="Ivanova N."/>
            <person name="Mavromatis K."/>
            <person name="Chen A."/>
            <person name="Palaniappan K."/>
            <person name="Land M."/>
            <person name="Hauser L."/>
            <person name="Chang Y.J."/>
            <person name="Jeffries C.D."/>
            <person name="Detter J.C."/>
            <person name="Rohde M."/>
            <person name="Goker M."/>
            <person name="Bristow J."/>
            <person name="Eisen J.A."/>
            <person name="Markowitz V."/>
            <person name="Hugenholtz P."/>
            <person name="Klenk H.P."/>
            <person name="Kyrpides N.C."/>
        </authorList>
    </citation>
    <scope>NUCLEOTIDE SEQUENCE [LARGE SCALE GENOMIC DNA]</scope>
    <source>
        <strain evidence="9">ATCC 33309 / DSM 7299 / CCUG 15893 / LMG 7604 / NCTC 12251 / CI</strain>
    </source>
</reference>
<dbReference type="STRING" id="572480.Arnit_1817"/>
<evidence type="ECO:0000313" key="9">
    <source>
        <dbReference type="Proteomes" id="UP000000939"/>
    </source>
</evidence>
<keyword evidence="1" id="KW-0813">Transport</keyword>
<sequence precursor="true">MFTLEVKKTLIGLSVATAVILTGCVELDTPTSSSSTLKKNVDGSVIYPIVNNKYTKYHVNPQDESGFSKYGRAPTANEIKAWNVDIKPDNIDLPEGEGSVGDGGELYDAKCAVCHGDFGVGGKGYPPLQGGVGSLKYQLGLTGNEAPRKTIGSYWPYASTLFWYIKTAMPFPAPKSLTNDEVYAITAYLLSVNDIKVSGKEMDDDFILGKHNFNGIKMNNADGFYAVSPDRHDLKEMRPPLAQGERCMSNCKQPKPVHIKQKITGFVPPISTEKSLPKEEGKEKSAAQTVYETSCSTCHGNEAIGAPLFGDKEAWATVMKKGKDAVYKDAINGINAMPPKGGTDLSDDEFKAVVDYMINSSK</sequence>
<dbReference type="GO" id="GO:0005506">
    <property type="term" value="F:iron ion binding"/>
    <property type="evidence" value="ECO:0007669"/>
    <property type="project" value="InterPro"/>
</dbReference>
<evidence type="ECO:0000313" key="8">
    <source>
        <dbReference type="EMBL" id="ADG93471.1"/>
    </source>
</evidence>
<dbReference type="eggNOG" id="COG3258">
    <property type="taxonomic scope" value="Bacteria"/>
</dbReference>
<dbReference type="RefSeq" id="WP_013135616.1">
    <property type="nucleotide sequence ID" value="NC_014166.1"/>
</dbReference>
<dbReference type="PROSITE" id="PS51257">
    <property type="entry name" value="PROKAR_LIPOPROTEIN"/>
    <property type="match status" value="1"/>
</dbReference>
<dbReference type="PROSITE" id="PS51007">
    <property type="entry name" value="CYTC"/>
    <property type="match status" value="2"/>
</dbReference>
<keyword evidence="5 6" id="KW-0408">Iron</keyword>
<dbReference type="HOGENOM" id="CLU_052974_0_0_7"/>
<dbReference type="AlphaFoldDB" id="D5V1N7"/>
<feature type="domain" description="Cytochrome c" evidence="7">
    <location>
        <begin position="98"/>
        <end position="193"/>
    </location>
</feature>
<dbReference type="SUPFAM" id="SSF46626">
    <property type="entry name" value="Cytochrome c"/>
    <property type="match status" value="2"/>
</dbReference>
<dbReference type="Proteomes" id="UP000000939">
    <property type="component" value="Chromosome"/>
</dbReference>
<feature type="domain" description="Cytochrome c" evidence="7">
    <location>
        <begin position="282"/>
        <end position="361"/>
    </location>
</feature>
<keyword evidence="9" id="KW-1185">Reference proteome</keyword>
<dbReference type="EMBL" id="CP001999">
    <property type="protein sequence ID" value="ADG93471.1"/>
    <property type="molecule type" value="Genomic_DNA"/>
</dbReference>
<evidence type="ECO:0000256" key="1">
    <source>
        <dbReference type="ARBA" id="ARBA00022448"/>
    </source>
</evidence>
<dbReference type="PANTHER" id="PTHR35008:SF8">
    <property type="entry name" value="ALCOHOL DEHYDROGENASE CYTOCHROME C SUBUNIT"/>
    <property type="match status" value="1"/>
</dbReference>
<dbReference type="Gene3D" id="1.10.760.10">
    <property type="entry name" value="Cytochrome c-like domain"/>
    <property type="match status" value="2"/>
</dbReference>
<keyword evidence="2 6" id="KW-0349">Heme</keyword>
<gene>
    <name evidence="8" type="ordered locus">Arnit_1817</name>
</gene>
<dbReference type="GO" id="GO:0020037">
    <property type="term" value="F:heme binding"/>
    <property type="evidence" value="ECO:0007669"/>
    <property type="project" value="InterPro"/>
</dbReference>
<evidence type="ECO:0000259" key="7">
    <source>
        <dbReference type="PROSITE" id="PS51007"/>
    </source>
</evidence>
<dbReference type="OrthoDB" id="9811281at2"/>
<proteinExistence type="predicted"/>
<dbReference type="Pfam" id="PF00034">
    <property type="entry name" value="Cytochrom_C"/>
    <property type="match status" value="1"/>
</dbReference>
<dbReference type="Pfam" id="PF13442">
    <property type="entry name" value="Cytochrome_CBB3"/>
    <property type="match status" value="1"/>
</dbReference>
<organism evidence="8 9">
    <name type="scientific">Arcobacter nitrofigilis (strain ATCC 33309 / DSM 7299 / CCUG 15893 / LMG 7604 / NCTC 12251 / CI)</name>
    <name type="common">Campylobacter nitrofigilis</name>
    <dbReference type="NCBI Taxonomy" id="572480"/>
    <lineage>
        <taxon>Bacteria</taxon>
        <taxon>Pseudomonadati</taxon>
        <taxon>Campylobacterota</taxon>
        <taxon>Epsilonproteobacteria</taxon>
        <taxon>Campylobacterales</taxon>
        <taxon>Arcobacteraceae</taxon>
        <taxon>Arcobacter</taxon>
    </lineage>
</organism>
<dbReference type="InterPro" id="IPR002323">
    <property type="entry name" value="Cyt_CIE"/>
</dbReference>
<name>D5V1N7_ARCNC</name>
<dbReference type="GO" id="GO:0009055">
    <property type="term" value="F:electron transfer activity"/>
    <property type="evidence" value="ECO:0007669"/>
    <property type="project" value="InterPro"/>
</dbReference>
<evidence type="ECO:0000256" key="4">
    <source>
        <dbReference type="ARBA" id="ARBA00022982"/>
    </source>
</evidence>
<keyword evidence="4" id="KW-0249">Electron transport</keyword>
<keyword evidence="3 6" id="KW-0479">Metal-binding</keyword>
<evidence type="ECO:0000256" key="3">
    <source>
        <dbReference type="ARBA" id="ARBA00022723"/>
    </source>
</evidence>
<accession>D5V1N7</accession>
<dbReference type="InterPro" id="IPR051459">
    <property type="entry name" value="Cytochrome_c-type_DH"/>
</dbReference>
<dbReference type="InterPro" id="IPR009056">
    <property type="entry name" value="Cyt_c-like_dom"/>
</dbReference>
<evidence type="ECO:0000256" key="2">
    <source>
        <dbReference type="ARBA" id="ARBA00022617"/>
    </source>
</evidence>
<dbReference type="PANTHER" id="PTHR35008">
    <property type="entry name" value="BLL4482 PROTEIN-RELATED"/>
    <property type="match status" value="1"/>
</dbReference>
<protein>
    <submittedName>
        <fullName evidence="8">Cytochrome c class I</fullName>
    </submittedName>
</protein>